<organism evidence="2 3">
    <name type="scientific">Penaeus vannamei</name>
    <name type="common">Whiteleg shrimp</name>
    <name type="synonym">Litopenaeus vannamei</name>
    <dbReference type="NCBI Taxonomy" id="6689"/>
    <lineage>
        <taxon>Eukaryota</taxon>
        <taxon>Metazoa</taxon>
        <taxon>Ecdysozoa</taxon>
        <taxon>Arthropoda</taxon>
        <taxon>Crustacea</taxon>
        <taxon>Multicrustacea</taxon>
        <taxon>Malacostraca</taxon>
        <taxon>Eumalacostraca</taxon>
        <taxon>Eucarida</taxon>
        <taxon>Decapoda</taxon>
        <taxon>Dendrobranchiata</taxon>
        <taxon>Penaeoidea</taxon>
        <taxon>Penaeidae</taxon>
        <taxon>Penaeus</taxon>
    </lineage>
</organism>
<comment type="caution">
    <text evidence="2">The sequence shown here is derived from an EMBL/GenBank/DDBJ whole genome shotgun (WGS) entry which is preliminary data.</text>
</comment>
<dbReference type="Proteomes" id="UP000283509">
    <property type="component" value="Unassembled WGS sequence"/>
</dbReference>
<feature type="compositionally biased region" description="Basic and acidic residues" evidence="1">
    <location>
        <begin position="125"/>
        <end position="134"/>
    </location>
</feature>
<name>A0A3R7Q6E1_PENVA</name>
<feature type="region of interest" description="Disordered" evidence="1">
    <location>
        <begin position="101"/>
        <end position="186"/>
    </location>
</feature>
<reference evidence="2 3" key="1">
    <citation type="submission" date="2018-04" db="EMBL/GenBank/DDBJ databases">
        <authorList>
            <person name="Zhang X."/>
            <person name="Yuan J."/>
            <person name="Li F."/>
            <person name="Xiang J."/>
        </authorList>
    </citation>
    <scope>NUCLEOTIDE SEQUENCE [LARGE SCALE GENOMIC DNA]</scope>
    <source>
        <tissue evidence="2">Muscle</tissue>
    </source>
</reference>
<feature type="compositionally biased region" description="Low complexity" evidence="1">
    <location>
        <begin position="139"/>
        <end position="151"/>
    </location>
</feature>
<dbReference type="OrthoDB" id="6376961at2759"/>
<dbReference type="EMBL" id="QCYY01002522">
    <property type="protein sequence ID" value="ROT69747.1"/>
    <property type="molecule type" value="Genomic_DNA"/>
</dbReference>
<protein>
    <submittedName>
        <fullName evidence="2">Uncharacterized protein</fullName>
    </submittedName>
</protein>
<dbReference type="AlphaFoldDB" id="A0A3R7Q6E1"/>
<evidence type="ECO:0000313" key="3">
    <source>
        <dbReference type="Proteomes" id="UP000283509"/>
    </source>
</evidence>
<proteinExistence type="predicted"/>
<gene>
    <name evidence="2" type="ORF">C7M84_012026</name>
</gene>
<sequence length="372" mass="41168">MSCFDITGSRHSNRVSSLADGGEGVRVLLGTLLLVALAVVPYLSLRLAQVTDRTLVVFQPVPVRNHSLHHHHAVDHGKISHVDVVSFPSAVTLAVMEDTNATRKRGNESEVEEAAVEEDAGPKAGVEEDKKEPEENATTEDAASTSEAPASIAQVAAVTDQASPSTPPAVVENNTGVTPANTTGKAAAPSASNLVYMSTSASGNHVGGFCVWKTDKNVTRWSYFYENIPIEYQSHQDSSDHEMRGMLAAVRTWAPLWNDHHVVLRSHHPAINGADHPTRRALTRELERLSNGRFTYELEWRLKKTDRVVDIAYCLSRLHRDFAHWFRTFEGRVDELLGRQVWATARIKNRTPIEQDAFLTDDPEDEEIRGDK</sequence>
<feature type="compositionally biased region" description="Acidic residues" evidence="1">
    <location>
        <begin position="109"/>
        <end position="119"/>
    </location>
</feature>
<keyword evidence="3" id="KW-1185">Reference proteome</keyword>
<feature type="compositionally biased region" description="Polar residues" evidence="1">
    <location>
        <begin position="172"/>
        <end position="186"/>
    </location>
</feature>
<accession>A0A3R7Q6E1</accession>
<reference evidence="2 3" key="2">
    <citation type="submission" date="2019-01" db="EMBL/GenBank/DDBJ databases">
        <title>The decoding of complex shrimp genome reveals the adaptation for benthos swimmer, frequently molting mechanism and breeding impact on genome.</title>
        <authorList>
            <person name="Sun Y."/>
            <person name="Gao Y."/>
            <person name="Yu Y."/>
        </authorList>
    </citation>
    <scope>NUCLEOTIDE SEQUENCE [LARGE SCALE GENOMIC DNA]</scope>
    <source>
        <tissue evidence="2">Muscle</tissue>
    </source>
</reference>
<evidence type="ECO:0000256" key="1">
    <source>
        <dbReference type="SAM" id="MobiDB-lite"/>
    </source>
</evidence>
<evidence type="ECO:0000313" key="2">
    <source>
        <dbReference type="EMBL" id="ROT69747.1"/>
    </source>
</evidence>